<dbReference type="CDD" id="cd07153">
    <property type="entry name" value="Fur_like"/>
    <property type="match status" value="1"/>
</dbReference>
<dbReference type="RefSeq" id="WP_213042049.1">
    <property type="nucleotide sequence ID" value="NZ_CAJNBJ010000007.1"/>
</dbReference>
<dbReference type="PANTHER" id="PTHR33202:SF2">
    <property type="entry name" value="FERRIC UPTAKE REGULATION PROTEIN"/>
    <property type="match status" value="1"/>
</dbReference>
<evidence type="ECO:0000256" key="1">
    <source>
        <dbReference type="ARBA" id="ARBA00004496"/>
    </source>
</evidence>
<dbReference type="InterPro" id="IPR002481">
    <property type="entry name" value="FUR"/>
</dbReference>
<sequence>MNVVTRLSRSNRQERRLDEGIQRIRTSFGRTRLNWSLQRERIVQAFLQEEHITIRELYRRLNRQGQRAPLNTIYRTMRVLCDKGFAQARRFNEETQYDNLFAKGAHDHLICTGCGHIVEFEDPTIERLRQQIASVNGFHLTAQNLELYGLCADCRPVSVKALGR</sequence>
<dbReference type="Proteomes" id="UP000675880">
    <property type="component" value="Unassembled WGS sequence"/>
</dbReference>
<dbReference type="Gene3D" id="1.10.10.10">
    <property type="entry name" value="Winged helix-like DNA-binding domain superfamily/Winged helix DNA-binding domain"/>
    <property type="match status" value="1"/>
</dbReference>
<accession>A0ABM8RA90</accession>
<keyword evidence="7" id="KW-0479">Metal-binding</keyword>
<keyword evidence="9" id="KW-0805">Transcription regulation</keyword>
<evidence type="ECO:0000256" key="9">
    <source>
        <dbReference type="ARBA" id="ARBA00023015"/>
    </source>
</evidence>
<gene>
    <name evidence="12" type="ORF">NSPZN2_150019</name>
</gene>
<dbReference type="InterPro" id="IPR036388">
    <property type="entry name" value="WH-like_DNA-bd_sf"/>
</dbReference>
<evidence type="ECO:0000256" key="5">
    <source>
        <dbReference type="ARBA" id="ARBA00022490"/>
    </source>
</evidence>
<dbReference type="Pfam" id="PF01475">
    <property type="entry name" value="FUR"/>
    <property type="match status" value="1"/>
</dbReference>
<evidence type="ECO:0000256" key="6">
    <source>
        <dbReference type="ARBA" id="ARBA00022491"/>
    </source>
</evidence>
<keyword evidence="13" id="KW-1185">Reference proteome</keyword>
<comment type="subcellular location">
    <subcellularLocation>
        <location evidence="1">Cytoplasm</location>
    </subcellularLocation>
</comment>
<reference evidence="12 13" key="1">
    <citation type="submission" date="2021-02" db="EMBL/GenBank/DDBJ databases">
        <authorList>
            <person name="Han P."/>
        </authorList>
    </citation>
    <scope>NUCLEOTIDE SEQUENCE [LARGE SCALE GENOMIC DNA]</scope>
    <source>
        <strain evidence="12">Candidatus Nitrospira sp. ZN2</strain>
    </source>
</reference>
<evidence type="ECO:0000256" key="4">
    <source>
        <dbReference type="ARBA" id="ARBA00020910"/>
    </source>
</evidence>
<keyword evidence="10" id="KW-0238">DNA-binding</keyword>
<evidence type="ECO:0000313" key="13">
    <source>
        <dbReference type="Proteomes" id="UP000675880"/>
    </source>
</evidence>
<dbReference type="EMBL" id="CAJNBJ010000007">
    <property type="protein sequence ID" value="CAE6741924.1"/>
    <property type="molecule type" value="Genomic_DNA"/>
</dbReference>
<comment type="subunit">
    <text evidence="3">Homodimer.</text>
</comment>
<proteinExistence type="inferred from homology"/>
<keyword evidence="11" id="KW-0804">Transcription</keyword>
<evidence type="ECO:0000256" key="3">
    <source>
        <dbReference type="ARBA" id="ARBA00011738"/>
    </source>
</evidence>
<comment type="caution">
    <text evidence="12">The sequence shown here is derived from an EMBL/GenBank/DDBJ whole genome shotgun (WGS) entry which is preliminary data.</text>
</comment>
<dbReference type="InterPro" id="IPR036390">
    <property type="entry name" value="WH_DNA-bd_sf"/>
</dbReference>
<evidence type="ECO:0000256" key="8">
    <source>
        <dbReference type="ARBA" id="ARBA00022833"/>
    </source>
</evidence>
<dbReference type="InterPro" id="IPR043135">
    <property type="entry name" value="Fur_C"/>
</dbReference>
<name>A0ABM8RA90_9BACT</name>
<keyword evidence="6" id="KW-0678">Repressor</keyword>
<evidence type="ECO:0000256" key="7">
    <source>
        <dbReference type="ARBA" id="ARBA00022723"/>
    </source>
</evidence>
<dbReference type="Gene3D" id="3.30.1490.190">
    <property type="match status" value="1"/>
</dbReference>
<keyword evidence="8" id="KW-0862">Zinc</keyword>
<evidence type="ECO:0000256" key="2">
    <source>
        <dbReference type="ARBA" id="ARBA00007957"/>
    </source>
</evidence>
<evidence type="ECO:0000313" key="12">
    <source>
        <dbReference type="EMBL" id="CAE6741924.1"/>
    </source>
</evidence>
<evidence type="ECO:0000256" key="11">
    <source>
        <dbReference type="ARBA" id="ARBA00023163"/>
    </source>
</evidence>
<organism evidence="12 13">
    <name type="scientific">Nitrospira defluvii</name>
    <dbReference type="NCBI Taxonomy" id="330214"/>
    <lineage>
        <taxon>Bacteria</taxon>
        <taxon>Pseudomonadati</taxon>
        <taxon>Nitrospirota</taxon>
        <taxon>Nitrospiria</taxon>
        <taxon>Nitrospirales</taxon>
        <taxon>Nitrospiraceae</taxon>
        <taxon>Nitrospira</taxon>
    </lineage>
</organism>
<protein>
    <recommendedName>
        <fullName evidence="4">Ferric uptake regulation protein</fullName>
    </recommendedName>
</protein>
<comment type="similarity">
    <text evidence="2">Belongs to the Fur family.</text>
</comment>
<dbReference type="SUPFAM" id="SSF46785">
    <property type="entry name" value="Winged helix' DNA-binding domain"/>
    <property type="match status" value="1"/>
</dbReference>
<evidence type="ECO:0000256" key="10">
    <source>
        <dbReference type="ARBA" id="ARBA00023125"/>
    </source>
</evidence>
<keyword evidence="5" id="KW-0963">Cytoplasm</keyword>
<dbReference type="PANTHER" id="PTHR33202">
    <property type="entry name" value="ZINC UPTAKE REGULATION PROTEIN"/>
    <property type="match status" value="1"/>
</dbReference>